<reference evidence="2" key="1">
    <citation type="submission" date="2021-09" db="EMBL/GenBank/DDBJ databases">
        <title>Genomic analysis of Ralstonia spp.</title>
        <authorList>
            <person name="Aburjaile F."/>
            <person name="Ariute J.C."/>
            <person name="Pais A.K.L."/>
            <person name="Albuquerque G.M.R."/>
            <person name="Silva A.M.F."/>
            <person name="Brenig B."/>
            <person name="Azevedo V."/>
            <person name="Matiuzzi M."/>
            <person name="Ramos R."/>
            <person name="Goes-Neto A."/>
            <person name="Soares S."/>
            <person name="Iseppon A.M.B."/>
            <person name="Souza E."/>
            <person name="Gama M."/>
        </authorList>
    </citation>
    <scope>NUCLEOTIDE SEQUENCE</scope>
    <source>
        <strain evidence="2">CCRMRs91</strain>
    </source>
</reference>
<gene>
    <name evidence="2" type="ORF">LBW59_22240</name>
</gene>
<accession>A0AAW5ZUK3</accession>
<name>A0AAW5ZUK3_RALSL</name>
<dbReference type="Proteomes" id="UP001144050">
    <property type="component" value="Unassembled WGS sequence"/>
</dbReference>
<comment type="caution">
    <text evidence="2">The sequence shown here is derived from an EMBL/GenBank/DDBJ whole genome shotgun (WGS) entry which is preliminary data.</text>
</comment>
<dbReference type="RefSeq" id="WP_247591025.1">
    <property type="nucleotide sequence ID" value="NZ_JAIVFG010000052.1"/>
</dbReference>
<dbReference type="AlphaFoldDB" id="A0AAW5ZUK3"/>
<keyword evidence="1" id="KW-0472">Membrane</keyword>
<keyword evidence="1" id="KW-1133">Transmembrane helix</keyword>
<feature type="transmembrane region" description="Helical" evidence="1">
    <location>
        <begin position="120"/>
        <end position="140"/>
    </location>
</feature>
<evidence type="ECO:0000256" key="1">
    <source>
        <dbReference type="SAM" id="Phobius"/>
    </source>
</evidence>
<dbReference type="EMBL" id="JAIVFG010000052">
    <property type="protein sequence ID" value="MDB0573471.1"/>
    <property type="molecule type" value="Genomic_DNA"/>
</dbReference>
<keyword evidence="1" id="KW-0812">Transmembrane</keyword>
<sequence length="145" mass="15562">MAETSAQEALLAELLGDVHKLREEVSAISQVVPNVRDAIERAGGSAASGMEQLAARIDAMLNERIVQMASAVKDVSAMREMLVGAVALKASEQARAQLLDAVREVHAQPKARRVRDQLNWLYAGLCGAAMSSCATAWIVLRLVSH</sequence>
<organism evidence="2 3">
    <name type="scientific">Ralstonia solanacearum</name>
    <name type="common">Pseudomonas solanacearum</name>
    <dbReference type="NCBI Taxonomy" id="305"/>
    <lineage>
        <taxon>Bacteria</taxon>
        <taxon>Pseudomonadati</taxon>
        <taxon>Pseudomonadota</taxon>
        <taxon>Betaproteobacteria</taxon>
        <taxon>Burkholderiales</taxon>
        <taxon>Burkholderiaceae</taxon>
        <taxon>Ralstonia</taxon>
        <taxon>Ralstonia solanacearum species complex</taxon>
    </lineage>
</organism>
<proteinExistence type="predicted"/>
<evidence type="ECO:0000313" key="2">
    <source>
        <dbReference type="EMBL" id="MDB0573471.1"/>
    </source>
</evidence>
<evidence type="ECO:0000313" key="3">
    <source>
        <dbReference type="Proteomes" id="UP001144050"/>
    </source>
</evidence>
<evidence type="ECO:0008006" key="4">
    <source>
        <dbReference type="Google" id="ProtNLM"/>
    </source>
</evidence>
<protein>
    <recommendedName>
        <fullName evidence="4">Transmembrane protein</fullName>
    </recommendedName>
</protein>